<protein>
    <submittedName>
        <fullName evidence="2">Unnamed protein product</fullName>
    </submittedName>
</protein>
<dbReference type="Proteomes" id="UP001165121">
    <property type="component" value="Unassembled WGS sequence"/>
</dbReference>
<dbReference type="SUPFAM" id="SSF56672">
    <property type="entry name" value="DNA/RNA polymerases"/>
    <property type="match status" value="1"/>
</dbReference>
<dbReference type="PANTHER" id="PTHR24559">
    <property type="entry name" value="TRANSPOSON TY3-I GAG-POL POLYPROTEIN"/>
    <property type="match status" value="1"/>
</dbReference>
<keyword evidence="3" id="KW-1185">Reference proteome</keyword>
<dbReference type="EMBL" id="BSXT01002830">
    <property type="protein sequence ID" value="GMF51178.1"/>
    <property type="molecule type" value="Genomic_DNA"/>
</dbReference>
<dbReference type="InterPro" id="IPR000477">
    <property type="entry name" value="RT_dom"/>
</dbReference>
<organism evidence="2 3">
    <name type="scientific">Phytophthora fragariaefolia</name>
    <dbReference type="NCBI Taxonomy" id="1490495"/>
    <lineage>
        <taxon>Eukaryota</taxon>
        <taxon>Sar</taxon>
        <taxon>Stramenopiles</taxon>
        <taxon>Oomycota</taxon>
        <taxon>Peronosporomycetes</taxon>
        <taxon>Peronosporales</taxon>
        <taxon>Peronosporaceae</taxon>
        <taxon>Phytophthora</taxon>
    </lineage>
</organism>
<comment type="caution">
    <text evidence="2">The sequence shown here is derived from an EMBL/GenBank/DDBJ whole genome shotgun (WGS) entry which is preliminary data.</text>
</comment>
<evidence type="ECO:0000313" key="2">
    <source>
        <dbReference type="EMBL" id="GMF51178.1"/>
    </source>
</evidence>
<evidence type="ECO:0000313" key="3">
    <source>
        <dbReference type="Proteomes" id="UP001165121"/>
    </source>
</evidence>
<sequence>MKPDARPSPRAPFRLSKTEQDALKLFVEDLLQKKWIETSDSPWVSSIFAVPEKDPVTGKAPSKAEWIRSGTASLPVRWVMDYRYVNSQTEVPKIPLPRIEELFDRMVGCRLFSTLDLAQGYHRMRVELASRKYTAFRTESETYQWCVAPMGMSGMPGVWSRLMRMRFGRFSFVVVYLDDLCVFSRTEAEHIAHLAAVFEVLRAQKLYGRLAKCKFGCESMDFLGHSVSAAGLQVDHARHVPSRTGLHRCQSETCRAFWGCTDTIVVSSDTSQALCCH</sequence>
<dbReference type="InterPro" id="IPR043128">
    <property type="entry name" value="Rev_trsase/Diguanyl_cyclase"/>
</dbReference>
<dbReference type="Gene3D" id="3.30.70.270">
    <property type="match status" value="1"/>
</dbReference>
<dbReference type="InterPro" id="IPR043502">
    <property type="entry name" value="DNA/RNA_pol_sf"/>
</dbReference>
<dbReference type="CDD" id="cd01647">
    <property type="entry name" value="RT_LTR"/>
    <property type="match status" value="1"/>
</dbReference>
<dbReference type="OrthoDB" id="161383at2759"/>
<feature type="domain" description="Reverse transcriptase" evidence="1">
    <location>
        <begin position="80"/>
        <end position="226"/>
    </location>
</feature>
<dbReference type="Pfam" id="PF00078">
    <property type="entry name" value="RVT_1"/>
    <property type="match status" value="1"/>
</dbReference>
<dbReference type="InterPro" id="IPR053134">
    <property type="entry name" value="RNA-dir_DNA_polymerase"/>
</dbReference>
<evidence type="ECO:0000259" key="1">
    <source>
        <dbReference type="Pfam" id="PF00078"/>
    </source>
</evidence>
<accession>A0A9W6Y386</accession>
<reference evidence="2" key="1">
    <citation type="submission" date="2023-04" db="EMBL/GenBank/DDBJ databases">
        <title>Phytophthora fragariaefolia NBRC 109709.</title>
        <authorList>
            <person name="Ichikawa N."/>
            <person name="Sato H."/>
            <person name="Tonouchi N."/>
        </authorList>
    </citation>
    <scope>NUCLEOTIDE SEQUENCE</scope>
    <source>
        <strain evidence="2">NBRC 109709</strain>
    </source>
</reference>
<gene>
    <name evidence="2" type="ORF">Pfra01_002062000</name>
</gene>
<name>A0A9W6Y386_9STRA</name>
<dbReference type="Gene3D" id="3.10.10.10">
    <property type="entry name" value="HIV Type 1 Reverse Transcriptase, subunit A, domain 1"/>
    <property type="match status" value="1"/>
</dbReference>
<dbReference type="PANTHER" id="PTHR24559:SF451">
    <property type="entry name" value="REVERSE TRANSCRIPTASE"/>
    <property type="match status" value="1"/>
</dbReference>
<dbReference type="AlphaFoldDB" id="A0A9W6Y386"/>
<proteinExistence type="predicted"/>